<comment type="caution">
    <text evidence="1">The sequence shown here is derived from an EMBL/GenBank/DDBJ whole genome shotgun (WGS) entry which is preliminary data.</text>
</comment>
<dbReference type="EMBL" id="JAWDJW010000583">
    <property type="protein sequence ID" value="KAK3080406.1"/>
    <property type="molecule type" value="Genomic_DNA"/>
</dbReference>
<name>A0ACC3DUY6_9PEZI</name>
<sequence length="867" mass="94776">MHGLLCLRTKDTDEVLPCLVEAHFLHVGRVSGFGKDDWSLWRKTNPSPGSRRKKLVTFGNLGVDATLAGYRKPECIALDTTEISHFCQETTINGYDALVSEMGEQSLIGTWSGADMTKWLQHFMRNCKRIVWITRRTKASPLNDLAGILLRTMQSEQPSLDVTWLAAEPGESAETLQEATLSVLQGTFGDEGYYELKNGRWCVKRWVPDDELSALTGVAVPQLIQDPTIDDDKDYALTKEGTGEAHLIYSNTPLIHLPLKGNVVVEVKASVFDVSRVASSGHFFSGTVIHPSGTFEAGTLVVGWSPQSPSRFVEIPPERITRSPPGLTACDTAAHFALRYTSIAAIVGFCRAREGDRFRINVDGALGRMLEAMARDCRSTIVAPEDSSEVTFSIQYSPDAGLTINDRPLDISGYVCSNAASLAVCWGLDIKPDNLGQLRMFELPDFKAAADHAYRSEPTSTVLSHRGQSRVVDAVATHKRAVKMFSADCVYVVIGGFGGLGRFVCSWMVENGVKKLAIISRSGMRSAAAQETFRLLAEAGVDIEVVEADASNKQALTQALSSIRKQGTIKGIINMAMVLGDAPLASMTGEQWDRAVRIKIDSSLTLHEETLSDNLDMFISFSSIASVLGNRSQAGYNVGNQFLNALAEHRRSLNLPAVSIALGAMIDIGVMHESGVDKEQLLSTLTRSGLTHLQKHHLAKIMEAAVMESYNKQSKRAVILTGLEVFERVDGKLKGQQDQTMLYWTELPEFGHLQTHMRSWSETPNTQAETSLLDVARSSEPGEARRVILHAFLRFLAGLLGFDAAVFNPASSLSMYGLDSLSGVSCQYWFHRELEVDTSVLEILGASSIDGIVNGIVAKVLRAEATL</sequence>
<organism evidence="1 2">
    <name type="scientific">Coniosporium uncinatum</name>
    <dbReference type="NCBI Taxonomy" id="93489"/>
    <lineage>
        <taxon>Eukaryota</taxon>
        <taxon>Fungi</taxon>
        <taxon>Dikarya</taxon>
        <taxon>Ascomycota</taxon>
        <taxon>Pezizomycotina</taxon>
        <taxon>Dothideomycetes</taxon>
        <taxon>Dothideomycetes incertae sedis</taxon>
        <taxon>Coniosporium</taxon>
    </lineage>
</organism>
<reference evidence="1" key="1">
    <citation type="submission" date="2024-09" db="EMBL/GenBank/DDBJ databases">
        <title>Black Yeasts Isolated from many extreme environments.</title>
        <authorList>
            <person name="Coleine C."/>
            <person name="Stajich J.E."/>
            <person name="Selbmann L."/>
        </authorList>
    </citation>
    <scope>NUCLEOTIDE SEQUENCE</scope>
    <source>
        <strain evidence="1">CCFEE 5737</strain>
    </source>
</reference>
<gene>
    <name evidence="1" type="ORF">LTS18_001697</name>
</gene>
<evidence type="ECO:0000313" key="1">
    <source>
        <dbReference type="EMBL" id="KAK3080406.1"/>
    </source>
</evidence>
<dbReference type="Proteomes" id="UP001186974">
    <property type="component" value="Unassembled WGS sequence"/>
</dbReference>
<protein>
    <submittedName>
        <fullName evidence="1">Uncharacterized protein</fullName>
    </submittedName>
</protein>
<keyword evidence="2" id="KW-1185">Reference proteome</keyword>
<accession>A0ACC3DUY6</accession>
<proteinExistence type="predicted"/>
<evidence type="ECO:0000313" key="2">
    <source>
        <dbReference type="Proteomes" id="UP001186974"/>
    </source>
</evidence>